<keyword evidence="9" id="KW-0624">Polysaccharide degradation</keyword>
<dbReference type="GO" id="GO:0005576">
    <property type="term" value="C:extracellular region"/>
    <property type="evidence" value="ECO:0007669"/>
    <property type="project" value="UniProtKB-SubCell"/>
</dbReference>
<keyword evidence="8" id="KW-0119">Carbohydrate metabolism</keyword>
<feature type="signal peptide" evidence="14">
    <location>
        <begin position="1"/>
        <end position="17"/>
    </location>
</feature>
<dbReference type="Pfam" id="PF03443">
    <property type="entry name" value="AA9"/>
    <property type="match status" value="1"/>
</dbReference>
<evidence type="ECO:0000256" key="11">
    <source>
        <dbReference type="ARBA" id="ARBA00045077"/>
    </source>
</evidence>
<comment type="cofactor">
    <cofactor evidence="1">
        <name>Cu(2+)</name>
        <dbReference type="ChEBI" id="CHEBI:29036"/>
    </cofactor>
</comment>
<dbReference type="EC" id="1.14.99.56" evidence="12"/>
<name>A0A3N2PRK9_SODAK</name>
<comment type="similarity">
    <text evidence="10">Belongs to the polysaccharide monooxygenase AA9 family.</text>
</comment>
<evidence type="ECO:0000256" key="14">
    <source>
        <dbReference type="SAM" id="SignalP"/>
    </source>
</evidence>
<evidence type="ECO:0000256" key="5">
    <source>
        <dbReference type="ARBA" id="ARBA00023001"/>
    </source>
</evidence>
<evidence type="ECO:0000256" key="10">
    <source>
        <dbReference type="ARBA" id="ARBA00044502"/>
    </source>
</evidence>
<dbReference type="GO" id="GO:0030245">
    <property type="term" value="P:cellulose catabolic process"/>
    <property type="evidence" value="ECO:0007669"/>
    <property type="project" value="UniProtKB-KW"/>
</dbReference>
<dbReference type="RefSeq" id="XP_028464870.1">
    <property type="nucleotide sequence ID" value="XM_028612133.1"/>
</dbReference>
<proteinExistence type="inferred from homology"/>
<dbReference type="EMBL" id="ML119057">
    <property type="protein sequence ID" value="ROT37064.1"/>
    <property type="molecule type" value="Genomic_DNA"/>
</dbReference>
<evidence type="ECO:0000256" key="3">
    <source>
        <dbReference type="ARBA" id="ARBA00022525"/>
    </source>
</evidence>
<sequence length="339" mass="36383">MRFTAASALAMASTVSGHALMYGVWVNGVDQGDGQRLYIRSPPNNSPVKDLASPDIVCGPNGANPAPAFVEAAAGDTLSFEWYHNTRDDDIIDGSHLGPIITYIAQYTDGDGTGPIWTKIAEDGWDGSRWAVDKIKANNGLQDFDLPADLAPGQYLIRQEIIAHHESEVSFEANPARGAQFYPSCVQVEITSGGSSVPDQSFDFNTGYTYADPGIVFNVYTFDGGEYLIPGPEVWTGGNASPAPEEPEVPSSTVPVAPAPTPAPGDDDDTAPEPVFSTVLPSTTLVTVTTSLAQEPSSAPTPPAECRRRRRRRSTQSKKAKKARRSTERVVRRVGRAQF</sequence>
<keyword evidence="17" id="KW-1185">Reference proteome</keyword>
<keyword evidence="7" id="KW-1015">Disulfide bond</keyword>
<evidence type="ECO:0000259" key="15">
    <source>
        <dbReference type="Pfam" id="PF03443"/>
    </source>
</evidence>
<dbReference type="InterPro" id="IPR049892">
    <property type="entry name" value="AA9"/>
</dbReference>
<evidence type="ECO:0000313" key="16">
    <source>
        <dbReference type="EMBL" id="ROT37064.1"/>
    </source>
</evidence>
<comment type="subcellular location">
    <subcellularLocation>
        <location evidence="2">Secreted</location>
    </subcellularLocation>
</comment>
<keyword evidence="6" id="KW-0186">Copper</keyword>
<organism evidence="16 17">
    <name type="scientific">Sodiomyces alkalinus (strain CBS 110278 / VKM F-3762 / F11)</name>
    <name type="common">Alkaliphilic filamentous fungus</name>
    <dbReference type="NCBI Taxonomy" id="1314773"/>
    <lineage>
        <taxon>Eukaryota</taxon>
        <taxon>Fungi</taxon>
        <taxon>Dikarya</taxon>
        <taxon>Ascomycota</taxon>
        <taxon>Pezizomycotina</taxon>
        <taxon>Sordariomycetes</taxon>
        <taxon>Hypocreomycetidae</taxon>
        <taxon>Glomerellales</taxon>
        <taxon>Plectosphaerellaceae</taxon>
        <taxon>Sodiomyces</taxon>
    </lineage>
</organism>
<evidence type="ECO:0000256" key="4">
    <source>
        <dbReference type="ARBA" id="ARBA00022729"/>
    </source>
</evidence>
<reference evidence="16 17" key="1">
    <citation type="journal article" date="2018" name="Mol. Ecol.">
        <title>The obligate alkalophilic soda-lake fungus Sodiomyces alkalinus has shifted to a protein diet.</title>
        <authorList>
            <person name="Grum-Grzhimaylo A.A."/>
            <person name="Falkoski D.L."/>
            <person name="van den Heuvel J."/>
            <person name="Valero-Jimenez C.A."/>
            <person name="Min B."/>
            <person name="Choi I.G."/>
            <person name="Lipzen A."/>
            <person name="Daum C.G."/>
            <person name="Aanen D.K."/>
            <person name="Tsang A."/>
            <person name="Henrissat B."/>
            <person name="Bilanenko E.N."/>
            <person name="de Vries R.P."/>
            <person name="van Kan J.A.L."/>
            <person name="Grigoriev I.V."/>
            <person name="Debets A.J.M."/>
        </authorList>
    </citation>
    <scope>NUCLEOTIDE SEQUENCE [LARGE SCALE GENOMIC DNA]</scope>
    <source>
        <strain evidence="16 17">F11</strain>
    </source>
</reference>
<dbReference type="CDD" id="cd21175">
    <property type="entry name" value="LPMO_AA9"/>
    <property type="match status" value="1"/>
</dbReference>
<dbReference type="Gene3D" id="2.70.50.70">
    <property type="match status" value="1"/>
</dbReference>
<evidence type="ECO:0000256" key="7">
    <source>
        <dbReference type="ARBA" id="ARBA00023157"/>
    </source>
</evidence>
<evidence type="ECO:0000256" key="9">
    <source>
        <dbReference type="ARBA" id="ARBA00023326"/>
    </source>
</evidence>
<comment type="catalytic activity">
    <reaction evidence="11">
        <text>[(1-&gt;4)-beta-D-glucosyl]n+m + reduced acceptor + O2 = 4-dehydro-beta-D-glucosyl-[(1-&gt;4)-beta-D-glucosyl]n-1 + [(1-&gt;4)-beta-D-glucosyl]m + acceptor + H2O.</text>
        <dbReference type="EC" id="1.14.99.56"/>
    </reaction>
</comment>
<feature type="domain" description="Auxiliary Activity family 9 catalytic" evidence="15">
    <location>
        <begin position="18"/>
        <end position="221"/>
    </location>
</feature>
<dbReference type="Proteomes" id="UP000272025">
    <property type="component" value="Unassembled WGS sequence"/>
</dbReference>
<feature type="region of interest" description="Disordered" evidence="13">
    <location>
        <begin position="290"/>
        <end position="339"/>
    </location>
</feature>
<keyword evidence="3" id="KW-0964">Secreted</keyword>
<dbReference type="STRING" id="1314773.A0A3N2PRK9"/>
<feature type="region of interest" description="Disordered" evidence="13">
    <location>
        <begin position="236"/>
        <end position="276"/>
    </location>
</feature>
<dbReference type="GeneID" id="39580611"/>
<gene>
    <name evidence="16" type="ORF">SODALDRAFT_334132</name>
</gene>
<evidence type="ECO:0000256" key="8">
    <source>
        <dbReference type="ARBA" id="ARBA00023277"/>
    </source>
</evidence>
<evidence type="ECO:0000313" key="17">
    <source>
        <dbReference type="Proteomes" id="UP000272025"/>
    </source>
</evidence>
<keyword evidence="5" id="KW-0136">Cellulose degradation</keyword>
<protein>
    <recommendedName>
        <fullName evidence="12">lytic cellulose monooxygenase (C4-dehydrogenating)</fullName>
        <ecNumber evidence="12">1.14.99.56</ecNumber>
    </recommendedName>
</protein>
<dbReference type="PANTHER" id="PTHR33353:SF17">
    <property type="entry name" value="ENDO-BETA-1,4-GLUCANASE D"/>
    <property type="match status" value="1"/>
</dbReference>
<dbReference type="PANTHER" id="PTHR33353">
    <property type="entry name" value="PUTATIVE (AFU_ORTHOLOGUE AFUA_1G12560)-RELATED"/>
    <property type="match status" value="1"/>
</dbReference>
<dbReference type="OrthoDB" id="2525337at2759"/>
<evidence type="ECO:0000256" key="6">
    <source>
        <dbReference type="ARBA" id="ARBA00023008"/>
    </source>
</evidence>
<feature type="compositionally biased region" description="Basic residues" evidence="13">
    <location>
        <begin position="307"/>
        <end position="324"/>
    </location>
</feature>
<keyword evidence="4 14" id="KW-0732">Signal</keyword>
<evidence type="ECO:0000256" key="2">
    <source>
        <dbReference type="ARBA" id="ARBA00004613"/>
    </source>
</evidence>
<accession>A0A3N2PRK9</accession>
<dbReference type="InterPro" id="IPR005103">
    <property type="entry name" value="AA9_LPMO"/>
</dbReference>
<feature type="chain" id="PRO_5018223926" description="lytic cellulose monooxygenase (C4-dehydrogenating)" evidence="14">
    <location>
        <begin position="18"/>
        <end position="339"/>
    </location>
</feature>
<evidence type="ECO:0000256" key="1">
    <source>
        <dbReference type="ARBA" id="ARBA00001973"/>
    </source>
</evidence>
<evidence type="ECO:0000256" key="13">
    <source>
        <dbReference type="SAM" id="MobiDB-lite"/>
    </source>
</evidence>
<evidence type="ECO:0000256" key="12">
    <source>
        <dbReference type="ARBA" id="ARBA00047174"/>
    </source>
</evidence>
<dbReference type="AlphaFoldDB" id="A0A3N2PRK9"/>